<reference evidence="2" key="1">
    <citation type="submission" date="2016-11" db="UniProtKB">
        <authorList>
            <consortium name="WormBaseParasite"/>
        </authorList>
    </citation>
    <scope>IDENTIFICATION</scope>
    <source>
        <strain evidence="2">KR3021</strain>
    </source>
</reference>
<dbReference type="WBParaSite" id="RSKR_0000344700.1">
    <property type="protein sequence ID" value="RSKR_0000344700.1"/>
    <property type="gene ID" value="RSKR_0000344700"/>
</dbReference>
<sequence>MTEISSSNDEIANLNRTFKSVASLSIRRTVGSFKNGRKRKIFATSRLSHSEAVNVEEPQDPVDQMGEPNIKIHTSTVRSGPRHHSESVSYGENSKQTEFPMDVDKSFDCDTDVDMTEYEGDADSEDLARNYASAKKRLRKTAYIINKCDKDDKERDIPSPPPCLLEVRQSSYSKKLIYFITTDEEDTLLLPEDAKPVLAKLLNSHHSAKDQVAISRQGNHYVVKKV</sequence>
<dbReference type="Proteomes" id="UP000095286">
    <property type="component" value="Unplaced"/>
</dbReference>
<evidence type="ECO:0000313" key="2">
    <source>
        <dbReference type="WBParaSite" id="RSKR_0000344700.1"/>
    </source>
</evidence>
<name>A0AC35TSQ2_9BILA</name>
<proteinExistence type="predicted"/>
<evidence type="ECO:0000313" key="1">
    <source>
        <dbReference type="Proteomes" id="UP000095286"/>
    </source>
</evidence>
<accession>A0AC35TSQ2</accession>
<protein>
    <submittedName>
        <fullName evidence="2">Ras-associating domain-containing protein</fullName>
    </submittedName>
</protein>
<organism evidence="1 2">
    <name type="scientific">Rhabditophanes sp. KR3021</name>
    <dbReference type="NCBI Taxonomy" id="114890"/>
    <lineage>
        <taxon>Eukaryota</taxon>
        <taxon>Metazoa</taxon>
        <taxon>Ecdysozoa</taxon>
        <taxon>Nematoda</taxon>
        <taxon>Chromadorea</taxon>
        <taxon>Rhabditida</taxon>
        <taxon>Tylenchina</taxon>
        <taxon>Panagrolaimomorpha</taxon>
        <taxon>Strongyloidoidea</taxon>
        <taxon>Alloionematidae</taxon>
        <taxon>Rhabditophanes</taxon>
    </lineage>
</organism>